<gene>
    <name evidence="5" type="ORF">A4R43_38020</name>
</gene>
<keyword evidence="2" id="KW-0285">Flavoprotein</keyword>
<evidence type="ECO:0000256" key="2">
    <source>
        <dbReference type="ARBA" id="ARBA00022630"/>
    </source>
</evidence>
<evidence type="ECO:0000256" key="1">
    <source>
        <dbReference type="ARBA" id="ARBA00001974"/>
    </source>
</evidence>
<evidence type="ECO:0000313" key="6">
    <source>
        <dbReference type="Proteomes" id="UP000250434"/>
    </source>
</evidence>
<dbReference type="InterPro" id="IPR036188">
    <property type="entry name" value="FAD/NAD-bd_sf"/>
</dbReference>
<dbReference type="GO" id="GO:0016709">
    <property type="term" value="F:oxidoreductase activity, acting on paired donors, with incorporation or reduction of molecular oxygen, NAD(P)H as one donor, and incorporation of one atom of oxygen"/>
    <property type="evidence" value="ECO:0007669"/>
    <property type="project" value="UniProtKB-ARBA"/>
</dbReference>
<dbReference type="PANTHER" id="PTHR43004:SF19">
    <property type="entry name" value="BINDING MONOOXYGENASE, PUTATIVE (JCVI)-RELATED"/>
    <property type="match status" value="1"/>
</dbReference>
<dbReference type="AlphaFoldDB" id="A0A344LHM4"/>
<evidence type="ECO:0000259" key="4">
    <source>
        <dbReference type="Pfam" id="PF01494"/>
    </source>
</evidence>
<dbReference type="PANTHER" id="PTHR43004">
    <property type="entry name" value="TRK SYSTEM POTASSIUM UPTAKE PROTEIN"/>
    <property type="match status" value="1"/>
</dbReference>
<dbReference type="KEGG" id="aab:A4R43_38020"/>
<accession>A0A344LHM4</accession>
<dbReference type="InterPro" id="IPR050641">
    <property type="entry name" value="RIFMO-like"/>
</dbReference>
<evidence type="ECO:0000313" key="5">
    <source>
        <dbReference type="EMBL" id="AXB47548.1"/>
    </source>
</evidence>
<dbReference type="Proteomes" id="UP000250434">
    <property type="component" value="Chromosome"/>
</dbReference>
<organism evidence="5 6">
    <name type="scientific">Amycolatopsis albispora</name>
    <dbReference type="NCBI Taxonomy" id="1804986"/>
    <lineage>
        <taxon>Bacteria</taxon>
        <taxon>Bacillati</taxon>
        <taxon>Actinomycetota</taxon>
        <taxon>Actinomycetes</taxon>
        <taxon>Pseudonocardiales</taxon>
        <taxon>Pseudonocardiaceae</taxon>
        <taxon>Amycolatopsis</taxon>
    </lineage>
</organism>
<sequence>MIPEETQVLVVGAGPVGLAAAVSLAQQGVEVTVVDQQAEGANTSRAAVVHPRTMEALDRLGVADRLAGLSLRAGRFTIRDRDRVLVPLVFDQVPSPYRTLFMVPQPTTERVLLDRFTELGGKVLRPHRLTALDQDADGVVATVDGQHRIRARYVVGADGMRSAVRTFSAIGFGDDHADGETFTLADVRLRDGGLPRDEVVLFFSGAGMVVSAPLPDGSFRIVAEVENPPEQPDLAFVQDLLDRRGPAAGTARIAEVVWGSRFRVHHRVADRYRAGRVLLAGDAAHVHSPAGGQGMNLGLRDAVALGEALGAVVKGAPESLLDEYAATQRPKAEEVVKFAGRLTRLATASPLARPVRNAALSLLAKVPAFRVMLTKRLAGVADR</sequence>
<reference evidence="5 6" key="1">
    <citation type="submission" date="2016-04" db="EMBL/GenBank/DDBJ databases">
        <title>Complete genome sequence and analysis of deep-sea sediment isolate, Amycolatopsis sp. WP1.</title>
        <authorList>
            <person name="Wang H."/>
            <person name="Chen S."/>
            <person name="Wu Q."/>
        </authorList>
    </citation>
    <scope>NUCLEOTIDE SEQUENCE [LARGE SCALE GENOMIC DNA]</scope>
    <source>
        <strain evidence="5 6">WP1</strain>
    </source>
</reference>
<keyword evidence="5" id="KW-0503">Monooxygenase</keyword>
<dbReference type="EMBL" id="CP015163">
    <property type="protein sequence ID" value="AXB47548.1"/>
    <property type="molecule type" value="Genomic_DNA"/>
</dbReference>
<keyword evidence="6" id="KW-1185">Reference proteome</keyword>
<dbReference type="SUPFAM" id="SSF51905">
    <property type="entry name" value="FAD/NAD(P)-binding domain"/>
    <property type="match status" value="1"/>
</dbReference>
<comment type="cofactor">
    <cofactor evidence="1">
        <name>FAD</name>
        <dbReference type="ChEBI" id="CHEBI:57692"/>
    </cofactor>
</comment>
<feature type="domain" description="FAD-binding" evidence="4">
    <location>
        <begin position="5"/>
        <end position="339"/>
    </location>
</feature>
<keyword evidence="3" id="KW-0274">FAD</keyword>
<dbReference type="InterPro" id="IPR002938">
    <property type="entry name" value="FAD-bd"/>
</dbReference>
<dbReference type="Pfam" id="PF01494">
    <property type="entry name" value="FAD_binding_3"/>
    <property type="match status" value="1"/>
</dbReference>
<name>A0A344LHM4_9PSEU</name>
<proteinExistence type="predicted"/>
<dbReference type="GO" id="GO:0071949">
    <property type="term" value="F:FAD binding"/>
    <property type="evidence" value="ECO:0007669"/>
    <property type="project" value="InterPro"/>
</dbReference>
<dbReference type="PRINTS" id="PR00420">
    <property type="entry name" value="RNGMNOXGNASE"/>
</dbReference>
<dbReference type="Gene3D" id="3.50.50.60">
    <property type="entry name" value="FAD/NAD(P)-binding domain"/>
    <property type="match status" value="1"/>
</dbReference>
<dbReference type="RefSeq" id="WP_113696603.1">
    <property type="nucleotide sequence ID" value="NZ_CP015163.1"/>
</dbReference>
<dbReference type="OrthoDB" id="8670884at2"/>
<evidence type="ECO:0000256" key="3">
    <source>
        <dbReference type="ARBA" id="ARBA00022827"/>
    </source>
</evidence>
<keyword evidence="5" id="KW-0560">Oxidoreductase</keyword>
<dbReference type="Gene3D" id="3.30.70.2450">
    <property type="match status" value="1"/>
</dbReference>
<protein>
    <submittedName>
        <fullName evidence="5">Pentachlorophenol monooxygenase</fullName>
    </submittedName>
</protein>